<sequence length="170" mass="17436">MAPIPGGPTSCAAPALPGTVVDVNVTDMGSMMGPGRHMMMGPRMMPGMGMMRIYLSPATVPAGPVSFRVLNTGAMVHELVVLPLPAGQFAGRRPSGPDGTVDETGSLGEASRSCAADRGDEQSPDYGIAPGALGWTTITLPPGRYELVCNIAGHYVSGMSAELDVTGPPR</sequence>
<dbReference type="InterPro" id="IPR033138">
    <property type="entry name" value="Cu_oxidase_CS"/>
</dbReference>
<evidence type="ECO:0000256" key="2">
    <source>
        <dbReference type="SAM" id="MobiDB-lite"/>
    </source>
</evidence>
<dbReference type="PROSITE" id="PS00079">
    <property type="entry name" value="MULTICOPPER_OXIDASE1"/>
    <property type="match status" value="1"/>
</dbReference>
<protein>
    <recommendedName>
        <fullName evidence="5">Blue (type 1) copper domain-containing protein</fullName>
    </recommendedName>
</protein>
<keyword evidence="1" id="KW-0479">Metal-binding</keyword>
<evidence type="ECO:0000256" key="1">
    <source>
        <dbReference type="ARBA" id="ARBA00022723"/>
    </source>
</evidence>
<feature type="region of interest" description="Disordered" evidence="2">
    <location>
        <begin position="90"/>
        <end position="125"/>
    </location>
</feature>
<accession>A0ABM7ICA1</accession>
<dbReference type="Proteomes" id="UP000465609">
    <property type="component" value="Chromosome"/>
</dbReference>
<name>A0ABM7ICA1_9MYCO</name>
<keyword evidence="4" id="KW-1185">Reference proteome</keyword>
<dbReference type="InterPro" id="IPR008972">
    <property type="entry name" value="Cupredoxin"/>
</dbReference>
<evidence type="ECO:0000313" key="4">
    <source>
        <dbReference type="Proteomes" id="UP000465609"/>
    </source>
</evidence>
<organism evidence="3 4">
    <name type="scientific">Mycolicibacterium aubagnense</name>
    <dbReference type="NCBI Taxonomy" id="319707"/>
    <lineage>
        <taxon>Bacteria</taxon>
        <taxon>Bacillati</taxon>
        <taxon>Actinomycetota</taxon>
        <taxon>Actinomycetes</taxon>
        <taxon>Mycobacteriales</taxon>
        <taxon>Mycobacteriaceae</taxon>
        <taxon>Mycolicibacterium</taxon>
    </lineage>
</organism>
<dbReference type="EMBL" id="AP022577">
    <property type="protein sequence ID" value="BBX84254.1"/>
    <property type="molecule type" value="Genomic_DNA"/>
</dbReference>
<gene>
    <name evidence="3" type="ORF">MAUB_21270</name>
</gene>
<evidence type="ECO:0008006" key="5">
    <source>
        <dbReference type="Google" id="ProtNLM"/>
    </source>
</evidence>
<proteinExistence type="predicted"/>
<dbReference type="SUPFAM" id="SSF49503">
    <property type="entry name" value="Cupredoxins"/>
    <property type="match status" value="1"/>
</dbReference>
<reference evidence="3 4" key="1">
    <citation type="journal article" date="2019" name="Emerg. Microbes Infect.">
        <title>Comprehensive subspecies identification of 175 nontuberculous mycobacteria species based on 7547 genomic profiles.</title>
        <authorList>
            <person name="Matsumoto Y."/>
            <person name="Kinjo T."/>
            <person name="Motooka D."/>
            <person name="Nabeya D."/>
            <person name="Jung N."/>
            <person name="Uechi K."/>
            <person name="Horii T."/>
            <person name="Iida T."/>
            <person name="Fujita J."/>
            <person name="Nakamura S."/>
        </authorList>
    </citation>
    <scope>NUCLEOTIDE SEQUENCE [LARGE SCALE GENOMIC DNA]</scope>
    <source>
        <strain evidence="3 4">JCM 15296</strain>
    </source>
</reference>
<evidence type="ECO:0000313" key="3">
    <source>
        <dbReference type="EMBL" id="BBX84254.1"/>
    </source>
</evidence>
<dbReference type="RefSeq" id="WP_235678747.1">
    <property type="nucleotide sequence ID" value="NZ_AP022577.1"/>
</dbReference>
<dbReference type="Gene3D" id="2.60.40.420">
    <property type="entry name" value="Cupredoxins - blue copper proteins"/>
    <property type="match status" value="1"/>
</dbReference>